<dbReference type="GeneID" id="65103291"/>
<keyword evidence="2" id="KW-1185">Reference proteome</keyword>
<name>A0A6B9XLC9_9VIRU</name>
<dbReference type="EMBL" id="MN803438">
    <property type="protein sequence ID" value="QHR78574.1"/>
    <property type="molecule type" value="Genomic_DNA"/>
</dbReference>
<proteinExistence type="predicted"/>
<reference evidence="1" key="1">
    <citation type="journal article" date="2020" name="Arch. Virol.">
        <title>Complete genome sequence and analysis of a novel lymphocystivirus detected in whitemouth croaker (Micropogonias furnieri): lymphocystis disease virus 4.</title>
        <authorList>
            <person name="Doszpoly A."/>
            <person name="Kajan G.L."/>
            <person name="Puentes R."/>
            <person name="Perretta A."/>
        </authorList>
    </citation>
    <scope>NUCLEOTIDE SEQUENCE</scope>
    <source>
        <strain evidence="1">LCDV-WC</strain>
    </source>
</reference>
<dbReference type="RefSeq" id="YP_010087958.1">
    <property type="nucleotide sequence ID" value="NC_055603.1"/>
</dbReference>
<organism evidence="1 2">
    <name type="scientific">Lymphocystis disease virus 4</name>
    <dbReference type="NCBI Taxonomy" id="2704413"/>
    <lineage>
        <taxon>Viruses</taxon>
        <taxon>Varidnaviria</taxon>
        <taxon>Bamfordvirae</taxon>
        <taxon>Nucleocytoviricota</taxon>
        <taxon>Megaviricetes</taxon>
        <taxon>Pimascovirales</taxon>
        <taxon>Pimascovirales incertae sedis</taxon>
        <taxon>Iridoviridae</taxon>
        <taxon>Alphairidovirinae</taxon>
        <taxon>Lymphocystivirus</taxon>
        <taxon>Lymphocystivirus micropogonias1</taxon>
    </lineage>
</organism>
<dbReference type="Proteomes" id="UP000678193">
    <property type="component" value="Segment"/>
</dbReference>
<evidence type="ECO:0000313" key="2">
    <source>
        <dbReference type="Proteomes" id="UP000678193"/>
    </source>
</evidence>
<sequence>MFKIDPSESPYMVTRKDQIFPKTDVNYCCNLIKTCMFLYLILLN</sequence>
<dbReference type="KEGG" id="vg:65103291"/>
<protein>
    <submittedName>
        <fullName evidence="1">Uncharacterized protein</fullName>
    </submittedName>
</protein>
<evidence type="ECO:0000313" key="1">
    <source>
        <dbReference type="EMBL" id="QHR78574.1"/>
    </source>
</evidence>
<accession>A0A6B9XLC9</accession>